<evidence type="ECO:0000313" key="2">
    <source>
        <dbReference type="EMBL" id="MBL4917396.1"/>
    </source>
</evidence>
<feature type="region of interest" description="Disordered" evidence="1">
    <location>
        <begin position="67"/>
        <end position="115"/>
    </location>
</feature>
<evidence type="ECO:0000256" key="1">
    <source>
        <dbReference type="SAM" id="MobiDB-lite"/>
    </source>
</evidence>
<dbReference type="EMBL" id="JAESVN010000003">
    <property type="protein sequence ID" value="MBL4917396.1"/>
    <property type="molecule type" value="Genomic_DNA"/>
</dbReference>
<keyword evidence="3" id="KW-1185">Reference proteome</keyword>
<sequence length="115" mass="12551">MAQDGPILPTPEVEQEPDPGLIGQGLRRLFEGLLRDMEPALDEMGRALQELEPIARDLAELLGDVRHYDPPERLPNGDIIIRRKPGAPPPPDVPSAPQRPAPADPAPLEPPQIDL</sequence>
<proteinExistence type="predicted"/>
<feature type="region of interest" description="Disordered" evidence="1">
    <location>
        <begin position="1"/>
        <end position="23"/>
    </location>
</feature>
<name>A0A8K0V943_9RHOB</name>
<accession>A0A8K0V943</accession>
<dbReference type="Proteomes" id="UP000648908">
    <property type="component" value="Unassembled WGS sequence"/>
</dbReference>
<organism evidence="2 3">
    <name type="scientific">Szabonella alba</name>
    <dbReference type="NCBI Taxonomy" id="2804194"/>
    <lineage>
        <taxon>Bacteria</taxon>
        <taxon>Pseudomonadati</taxon>
        <taxon>Pseudomonadota</taxon>
        <taxon>Alphaproteobacteria</taxon>
        <taxon>Rhodobacterales</taxon>
        <taxon>Paracoccaceae</taxon>
        <taxon>Szabonella</taxon>
    </lineage>
</organism>
<gene>
    <name evidence="2" type="ORF">JL811_09195</name>
</gene>
<protein>
    <submittedName>
        <fullName evidence="2">AAA+ family ATPase</fullName>
    </submittedName>
</protein>
<dbReference type="AlphaFoldDB" id="A0A8K0V943"/>
<feature type="compositionally biased region" description="Pro residues" evidence="1">
    <location>
        <begin position="86"/>
        <end position="115"/>
    </location>
</feature>
<comment type="caution">
    <text evidence="2">The sequence shown here is derived from an EMBL/GenBank/DDBJ whole genome shotgun (WGS) entry which is preliminary data.</text>
</comment>
<reference evidence="2" key="1">
    <citation type="submission" date="2021-01" db="EMBL/GenBank/DDBJ databases">
        <title>Tabrizicola alba sp. nov. a motile alkaliphilic bacterium isolated from a soda lake.</title>
        <authorList>
            <person name="Szuroczki S."/>
            <person name="Abbaszade G."/>
            <person name="Schumann P."/>
            <person name="Toth E."/>
        </authorList>
    </citation>
    <scope>NUCLEOTIDE SEQUENCE</scope>
    <source>
        <strain evidence="2">DMG-N-6</strain>
    </source>
</reference>
<evidence type="ECO:0000313" key="3">
    <source>
        <dbReference type="Proteomes" id="UP000648908"/>
    </source>
</evidence>